<protein>
    <submittedName>
        <fullName evidence="2">Uncharacterized protein</fullName>
    </submittedName>
</protein>
<feature type="region of interest" description="Disordered" evidence="1">
    <location>
        <begin position="140"/>
        <end position="169"/>
    </location>
</feature>
<evidence type="ECO:0000313" key="2">
    <source>
        <dbReference type="EMBL" id="KAJ2903070.1"/>
    </source>
</evidence>
<dbReference type="CDD" id="cd00167">
    <property type="entry name" value="SANT"/>
    <property type="match status" value="1"/>
</dbReference>
<dbReference type="InterPro" id="IPR001005">
    <property type="entry name" value="SANT/Myb"/>
</dbReference>
<keyword evidence="3" id="KW-1185">Reference proteome</keyword>
<dbReference type="AlphaFoldDB" id="A0AAD5RU47"/>
<evidence type="ECO:0000256" key="1">
    <source>
        <dbReference type="SAM" id="MobiDB-lite"/>
    </source>
</evidence>
<name>A0AAD5RU47_9PEZI</name>
<accession>A0AAD5RU47</accession>
<evidence type="ECO:0000313" key="3">
    <source>
        <dbReference type="Proteomes" id="UP001201980"/>
    </source>
</evidence>
<reference evidence="2" key="1">
    <citation type="submission" date="2022-07" db="EMBL/GenBank/DDBJ databases">
        <title>Draft genome sequence of Zalerion maritima ATCC 34329, a (micro)plastics degrading marine fungus.</title>
        <authorList>
            <person name="Paco A."/>
            <person name="Goncalves M.F.M."/>
            <person name="Rocha-Santos T.A.P."/>
            <person name="Alves A."/>
        </authorList>
    </citation>
    <scope>NUCLEOTIDE SEQUENCE</scope>
    <source>
        <strain evidence="2">ATCC 34329</strain>
    </source>
</reference>
<dbReference type="Proteomes" id="UP001201980">
    <property type="component" value="Unassembled WGS sequence"/>
</dbReference>
<feature type="compositionally biased region" description="Basic and acidic residues" evidence="1">
    <location>
        <begin position="194"/>
        <end position="210"/>
    </location>
</feature>
<gene>
    <name evidence="2" type="ORF">MKZ38_010491</name>
</gene>
<feature type="region of interest" description="Disordered" evidence="1">
    <location>
        <begin position="182"/>
        <end position="210"/>
    </location>
</feature>
<organism evidence="2 3">
    <name type="scientific">Zalerion maritima</name>
    <dbReference type="NCBI Taxonomy" id="339359"/>
    <lineage>
        <taxon>Eukaryota</taxon>
        <taxon>Fungi</taxon>
        <taxon>Dikarya</taxon>
        <taxon>Ascomycota</taxon>
        <taxon>Pezizomycotina</taxon>
        <taxon>Sordariomycetes</taxon>
        <taxon>Lulworthiomycetidae</taxon>
        <taxon>Lulworthiales</taxon>
        <taxon>Lulworthiaceae</taxon>
        <taxon>Zalerion</taxon>
    </lineage>
</organism>
<sequence>MEGSGTKGWTIEDKYILLVQIIEQLTQGNGRAKIDFKDIHMPGRSEKAISLQWYKIKKEAKDMATNLVATRGPVTPRAGGSVKKAGSSRRTTGSKRKAAPAPGTMGDDFDFDGMFQSFSLNKSSKITIEENLLTDVTHMGADDNDYYTPSKKRSVKKQKAESDGEEMQVKQEYQEDGLVENEFNNSAIGSPGEIRPDGTIRPARGEDDVF</sequence>
<comment type="caution">
    <text evidence="2">The sequence shown here is derived from an EMBL/GenBank/DDBJ whole genome shotgun (WGS) entry which is preliminary data.</text>
</comment>
<dbReference type="EMBL" id="JAKWBI020000092">
    <property type="protein sequence ID" value="KAJ2903070.1"/>
    <property type="molecule type" value="Genomic_DNA"/>
</dbReference>
<proteinExistence type="predicted"/>
<feature type="region of interest" description="Disordered" evidence="1">
    <location>
        <begin position="71"/>
        <end position="106"/>
    </location>
</feature>
<feature type="compositionally biased region" description="Basic and acidic residues" evidence="1">
    <location>
        <begin position="158"/>
        <end position="169"/>
    </location>
</feature>